<dbReference type="Pfam" id="PF22693">
    <property type="entry name" value="MACPF_1"/>
    <property type="match status" value="1"/>
</dbReference>
<dbReference type="AlphaFoldDB" id="A0A397UMZ0"/>
<evidence type="ECO:0000259" key="1">
    <source>
        <dbReference type="Pfam" id="PF22693"/>
    </source>
</evidence>
<evidence type="ECO:0000313" key="2">
    <source>
        <dbReference type="EMBL" id="RIB08506.1"/>
    </source>
</evidence>
<reference evidence="2 3" key="1">
    <citation type="submission" date="2018-06" db="EMBL/GenBank/DDBJ databases">
        <title>Comparative genomics reveals the genomic features of Rhizophagus irregularis, R. cerebriforme, R. diaphanum and Gigaspora rosea, and their symbiotic lifestyle signature.</title>
        <authorList>
            <person name="Morin E."/>
            <person name="San Clemente H."/>
            <person name="Chen E.C.H."/>
            <person name="De La Providencia I."/>
            <person name="Hainaut M."/>
            <person name="Kuo A."/>
            <person name="Kohler A."/>
            <person name="Murat C."/>
            <person name="Tang N."/>
            <person name="Roy S."/>
            <person name="Loubradou J."/>
            <person name="Henrissat B."/>
            <person name="Grigoriev I.V."/>
            <person name="Corradi N."/>
            <person name="Roux C."/>
            <person name="Martin F.M."/>
        </authorList>
    </citation>
    <scope>NUCLEOTIDE SEQUENCE [LARGE SCALE GENOMIC DNA]</scope>
    <source>
        <strain evidence="2 3">DAOM 194757</strain>
    </source>
</reference>
<dbReference type="Proteomes" id="UP000266673">
    <property type="component" value="Unassembled WGS sequence"/>
</dbReference>
<accession>A0A397UMZ0</accession>
<keyword evidence="3" id="KW-1185">Reference proteome</keyword>
<sequence length="273" mass="31800">MGTNCYFLSKRNFLISHQEEHNLNLDEVLQIIDNQNVLYIKRTSEMDWSNLIDMCEYGYIIESDNIKRASNKSFEIKRDNLNYRLLSDMNNQNNIHESIVYSKMFKRAELTISKSCINLTKNFIKEITDILDNDDVGDKALQLRELPKKYGHFYARRFYFGGAILSKNTKQHLKGEVKSFGIRGEISSRFINLSCGATREIKHIYDNANENESVRVIGGKFTDDPKIWANSLNDFTTWELIETDDNYPLFDLLDDQLQNRVLKALGKRALKGK</sequence>
<dbReference type="InterPro" id="IPR054586">
    <property type="entry name" value="MACPF_1_fungal"/>
</dbReference>
<comment type="caution">
    <text evidence="2">The sequence shown here is derived from an EMBL/GenBank/DDBJ whole genome shotgun (WGS) entry which is preliminary data.</text>
</comment>
<evidence type="ECO:0000313" key="3">
    <source>
        <dbReference type="Proteomes" id="UP000266673"/>
    </source>
</evidence>
<gene>
    <name evidence="2" type="ORF">C2G38_346242</name>
</gene>
<name>A0A397UMZ0_9GLOM</name>
<dbReference type="OrthoDB" id="2334908at2759"/>
<protein>
    <recommendedName>
        <fullName evidence="1">MACPF-like domain-containing protein</fullName>
    </recommendedName>
</protein>
<organism evidence="2 3">
    <name type="scientific">Gigaspora rosea</name>
    <dbReference type="NCBI Taxonomy" id="44941"/>
    <lineage>
        <taxon>Eukaryota</taxon>
        <taxon>Fungi</taxon>
        <taxon>Fungi incertae sedis</taxon>
        <taxon>Mucoromycota</taxon>
        <taxon>Glomeromycotina</taxon>
        <taxon>Glomeromycetes</taxon>
        <taxon>Diversisporales</taxon>
        <taxon>Gigasporaceae</taxon>
        <taxon>Gigaspora</taxon>
    </lineage>
</organism>
<dbReference type="EMBL" id="QKWP01001500">
    <property type="protein sequence ID" value="RIB08506.1"/>
    <property type="molecule type" value="Genomic_DNA"/>
</dbReference>
<proteinExistence type="predicted"/>
<feature type="domain" description="MACPF-like" evidence="1">
    <location>
        <begin position="87"/>
        <end position="261"/>
    </location>
</feature>